<sequence>MMVMKWHQTKTKSGPLPIGRATSRPRIENDKLWIKVIPQSRLDNEFPLVFMYGW</sequence>
<dbReference type="EMBL" id="LKAM01000003">
    <property type="protein sequence ID" value="KUM49183.1"/>
    <property type="molecule type" value="Genomic_DNA"/>
</dbReference>
<reference evidence="2" key="1">
    <citation type="journal article" date="2015" name="Genome Biol. Evol.">
        <title>Organellar Genomes of White Spruce (Picea glauca): Assembly and Annotation.</title>
        <authorList>
            <person name="Jackman S.D."/>
            <person name="Warren R.L."/>
            <person name="Gibb E.A."/>
            <person name="Vandervalk B.P."/>
            <person name="Mohamadi H."/>
            <person name="Chu J."/>
            <person name="Raymond A."/>
            <person name="Pleasance S."/>
            <person name="Coope R."/>
            <person name="Wildung M.R."/>
            <person name="Ritland C.E."/>
            <person name="Bousquet J."/>
            <person name="Jones S.J."/>
            <person name="Bohlmann J."/>
            <person name="Birol I."/>
        </authorList>
    </citation>
    <scope>NUCLEOTIDE SEQUENCE [LARGE SCALE GENOMIC DNA]</scope>
    <source>
        <tissue evidence="2">Flushing bud</tissue>
    </source>
</reference>
<name>A0A101M1H7_PICGL</name>
<accession>A0A101M1H7</accession>
<evidence type="ECO:0000256" key="1">
    <source>
        <dbReference type="SAM" id="MobiDB-lite"/>
    </source>
</evidence>
<dbReference type="AlphaFoldDB" id="A0A101M1H7"/>
<evidence type="ECO:0000313" key="2">
    <source>
        <dbReference type="EMBL" id="KUM49183.1"/>
    </source>
</evidence>
<keyword evidence="2" id="KW-0496">Mitochondrion</keyword>
<gene>
    <name evidence="2" type="ORF">ABT39_MTgene3732</name>
</gene>
<protein>
    <submittedName>
        <fullName evidence="2">Uncharacterized protein</fullName>
    </submittedName>
</protein>
<geneLocation type="mitochondrion" evidence="2"/>
<feature type="region of interest" description="Disordered" evidence="1">
    <location>
        <begin position="1"/>
        <end position="22"/>
    </location>
</feature>
<proteinExistence type="predicted"/>
<organism evidence="2">
    <name type="scientific">Picea glauca</name>
    <name type="common">White spruce</name>
    <name type="synonym">Pinus glauca</name>
    <dbReference type="NCBI Taxonomy" id="3330"/>
    <lineage>
        <taxon>Eukaryota</taxon>
        <taxon>Viridiplantae</taxon>
        <taxon>Streptophyta</taxon>
        <taxon>Embryophyta</taxon>
        <taxon>Tracheophyta</taxon>
        <taxon>Spermatophyta</taxon>
        <taxon>Pinopsida</taxon>
        <taxon>Pinidae</taxon>
        <taxon>Conifers I</taxon>
        <taxon>Pinales</taxon>
        <taxon>Pinaceae</taxon>
        <taxon>Picea</taxon>
    </lineage>
</organism>
<comment type="caution">
    <text evidence="2">The sequence shown here is derived from an EMBL/GenBank/DDBJ whole genome shotgun (WGS) entry which is preliminary data.</text>
</comment>